<organism evidence="3 4">
    <name type="scientific">Candidatus Fimicola merdigallinarum</name>
    <dbReference type="NCBI Taxonomy" id="2840819"/>
    <lineage>
        <taxon>Bacteria</taxon>
        <taxon>Bacillati</taxon>
        <taxon>Bacillota</taxon>
        <taxon>Clostridia</taxon>
        <taxon>Lachnospirales</taxon>
        <taxon>Lachnospiraceae</taxon>
        <taxon>Lachnospiraceae incertae sedis</taxon>
        <taxon>Candidatus Fimicola</taxon>
    </lineage>
</organism>
<comment type="caution">
    <text evidence="3">The sequence shown here is derived from an EMBL/GenBank/DDBJ whole genome shotgun (WGS) entry which is preliminary data.</text>
</comment>
<dbReference type="GO" id="GO:0005829">
    <property type="term" value="C:cytosol"/>
    <property type="evidence" value="ECO:0007669"/>
    <property type="project" value="TreeGrafter"/>
</dbReference>
<evidence type="ECO:0000313" key="4">
    <source>
        <dbReference type="Proteomes" id="UP000823611"/>
    </source>
</evidence>
<evidence type="ECO:0000256" key="1">
    <source>
        <dbReference type="ARBA" id="ARBA00022517"/>
    </source>
</evidence>
<dbReference type="GO" id="GO:0030490">
    <property type="term" value="P:maturation of SSU-rRNA"/>
    <property type="evidence" value="ECO:0007669"/>
    <property type="project" value="UniProtKB-UniRule"/>
</dbReference>
<dbReference type="InterPro" id="IPR015946">
    <property type="entry name" value="KH_dom-like_a/b"/>
</dbReference>
<reference evidence="3" key="2">
    <citation type="journal article" date="2021" name="PeerJ">
        <title>Extensive microbial diversity within the chicken gut microbiome revealed by metagenomics and culture.</title>
        <authorList>
            <person name="Gilroy R."/>
            <person name="Ravi A."/>
            <person name="Getino M."/>
            <person name="Pursley I."/>
            <person name="Horton D.L."/>
            <person name="Alikhan N.F."/>
            <person name="Baker D."/>
            <person name="Gharbi K."/>
            <person name="Hall N."/>
            <person name="Watson M."/>
            <person name="Adriaenssens E.M."/>
            <person name="Foster-Nyarko E."/>
            <person name="Jarju S."/>
            <person name="Secka A."/>
            <person name="Antonio M."/>
            <person name="Oren A."/>
            <person name="Chaudhuri R.R."/>
            <person name="La Ragione R."/>
            <person name="Hildebrand F."/>
            <person name="Pallen M.J."/>
        </authorList>
    </citation>
    <scope>NUCLEOTIDE SEQUENCE</scope>
    <source>
        <strain evidence="3">F6-4510</strain>
    </source>
</reference>
<comment type="function">
    <text evidence="2">One of several proteins that assist in the late maturation steps of the functional core of the 30S ribosomal subunit. Associates with free 30S ribosomal subunits (but not with 30S subunits that are part of 70S ribosomes or polysomes). Required for efficient processing of 16S rRNA. May interact with the 5'-terminal helix region of 16S rRNA.</text>
</comment>
<comment type="subcellular location">
    <subcellularLocation>
        <location evidence="2">Cytoplasm</location>
    </subcellularLocation>
</comment>
<gene>
    <name evidence="2 3" type="primary">rbfA</name>
    <name evidence="3" type="ORF">IAC55_07490</name>
</gene>
<dbReference type="InterPro" id="IPR023799">
    <property type="entry name" value="RbfA_dom_sf"/>
</dbReference>
<accession>A0A9D9DZM5</accession>
<reference evidence="3" key="1">
    <citation type="submission" date="2020-10" db="EMBL/GenBank/DDBJ databases">
        <authorList>
            <person name="Gilroy R."/>
        </authorList>
    </citation>
    <scope>NUCLEOTIDE SEQUENCE</scope>
    <source>
        <strain evidence="3">F6-4510</strain>
    </source>
</reference>
<dbReference type="NCBIfam" id="TIGR00082">
    <property type="entry name" value="rbfA"/>
    <property type="match status" value="1"/>
</dbReference>
<dbReference type="Gene3D" id="3.30.300.20">
    <property type="match status" value="1"/>
</dbReference>
<dbReference type="PROSITE" id="PS01319">
    <property type="entry name" value="RBFA"/>
    <property type="match status" value="1"/>
</dbReference>
<dbReference type="HAMAP" id="MF_00003">
    <property type="entry name" value="RbfA"/>
    <property type="match status" value="1"/>
</dbReference>
<dbReference type="PANTHER" id="PTHR33515">
    <property type="entry name" value="RIBOSOME-BINDING FACTOR A, CHLOROPLASTIC-RELATED"/>
    <property type="match status" value="1"/>
</dbReference>
<dbReference type="InterPro" id="IPR000238">
    <property type="entry name" value="RbfA"/>
</dbReference>
<comment type="similarity">
    <text evidence="2">Belongs to the RbfA family.</text>
</comment>
<keyword evidence="1 2" id="KW-0690">Ribosome biogenesis</keyword>
<dbReference type="GO" id="GO:0043024">
    <property type="term" value="F:ribosomal small subunit binding"/>
    <property type="evidence" value="ECO:0007669"/>
    <property type="project" value="TreeGrafter"/>
</dbReference>
<evidence type="ECO:0000256" key="2">
    <source>
        <dbReference type="HAMAP-Rule" id="MF_00003"/>
    </source>
</evidence>
<dbReference type="PANTHER" id="PTHR33515:SF1">
    <property type="entry name" value="RIBOSOME-BINDING FACTOR A, CHLOROPLASTIC-RELATED"/>
    <property type="match status" value="1"/>
</dbReference>
<name>A0A9D9DZM5_9FIRM</name>
<sequence>MKNNNRMTRINDEILKEVAQILRGELKDPRVGVMTSVLRVDTTPDLKYCKVYVSVLGNDEEKQGVMKGLKNATGFIRRLLAQRVNLRNTPELIFKLDDSVEYSIRMSKLIDEISKGSANSTGDDENE</sequence>
<protein>
    <recommendedName>
        <fullName evidence="2">Ribosome-binding factor A</fullName>
    </recommendedName>
</protein>
<dbReference type="SUPFAM" id="SSF89919">
    <property type="entry name" value="Ribosome-binding factor A, RbfA"/>
    <property type="match status" value="1"/>
</dbReference>
<keyword evidence="2" id="KW-0963">Cytoplasm</keyword>
<dbReference type="EMBL" id="JADIMX010000139">
    <property type="protein sequence ID" value="MBO8435145.1"/>
    <property type="molecule type" value="Genomic_DNA"/>
</dbReference>
<dbReference type="InterPro" id="IPR020053">
    <property type="entry name" value="Ribosome-bd_factorA_CS"/>
</dbReference>
<evidence type="ECO:0000313" key="3">
    <source>
        <dbReference type="EMBL" id="MBO8435145.1"/>
    </source>
</evidence>
<dbReference type="Proteomes" id="UP000823611">
    <property type="component" value="Unassembled WGS sequence"/>
</dbReference>
<dbReference type="AlphaFoldDB" id="A0A9D9DZM5"/>
<comment type="subunit">
    <text evidence="2">Monomer. Binds 30S ribosomal subunits, but not 50S ribosomal subunits or 70S ribosomes.</text>
</comment>
<dbReference type="Pfam" id="PF02033">
    <property type="entry name" value="RBFA"/>
    <property type="match status" value="1"/>
</dbReference>
<proteinExistence type="inferred from homology"/>